<keyword evidence="3" id="KW-1185">Reference proteome</keyword>
<dbReference type="Gene3D" id="2.60.450.10">
    <property type="entry name" value="Lipopolysaccharide (LPS) transport protein A like domain"/>
    <property type="match status" value="1"/>
</dbReference>
<dbReference type="GO" id="GO:0015221">
    <property type="term" value="F:lipopolysaccharide transmembrane transporter activity"/>
    <property type="evidence" value="ECO:0007669"/>
    <property type="project" value="InterPro"/>
</dbReference>
<protein>
    <submittedName>
        <fullName evidence="2">LPS export ABC transporter protein LptC</fullName>
    </submittedName>
</protein>
<dbReference type="EMBL" id="QUNF01000016">
    <property type="protein sequence ID" value="REG83979.1"/>
    <property type="molecule type" value="Genomic_DNA"/>
</dbReference>
<evidence type="ECO:0000313" key="2">
    <source>
        <dbReference type="EMBL" id="REG83979.1"/>
    </source>
</evidence>
<dbReference type="InterPro" id="IPR010664">
    <property type="entry name" value="LipoPS_assembly_LptC-rel"/>
</dbReference>
<name>A0A3E0DP46_9BACT</name>
<feature type="region of interest" description="Disordered" evidence="1">
    <location>
        <begin position="172"/>
        <end position="192"/>
    </location>
</feature>
<comment type="caution">
    <text evidence="2">The sequence shown here is derived from an EMBL/GenBank/DDBJ whole genome shotgun (WGS) entry which is preliminary data.</text>
</comment>
<dbReference type="Proteomes" id="UP000256405">
    <property type="component" value="Unassembled WGS sequence"/>
</dbReference>
<organism evidence="2 3">
    <name type="scientific">Algoriphagus antarcticus</name>
    <dbReference type="NCBI Taxonomy" id="238540"/>
    <lineage>
        <taxon>Bacteria</taxon>
        <taxon>Pseudomonadati</taxon>
        <taxon>Bacteroidota</taxon>
        <taxon>Cytophagia</taxon>
        <taxon>Cytophagales</taxon>
        <taxon>Cyclobacteriaceae</taxon>
        <taxon>Algoriphagus</taxon>
    </lineage>
</organism>
<gene>
    <name evidence="2" type="ORF">C8N25_11634</name>
</gene>
<reference evidence="2 3" key="1">
    <citation type="submission" date="2018-08" db="EMBL/GenBank/DDBJ databases">
        <title>Genomic Encyclopedia of Archaeal and Bacterial Type Strains, Phase II (KMG-II): from individual species to whole genera.</title>
        <authorList>
            <person name="Goeker M."/>
        </authorList>
    </citation>
    <scope>NUCLEOTIDE SEQUENCE [LARGE SCALE GENOMIC DNA]</scope>
    <source>
        <strain evidence="2 3">DSM 15986</strain>
    </source>
</reference>
<dbReference type="GO" id="GO:0005886">
    <property type="term" value="C:plasma membrane"/>
    <property type="evidence" value="ECO:0007669"/>
    <property type="project" value="InterPro"/>
</dbReference>
<evidence type="ECO:0000313" key="3">
    <source>
        <dbReference type="Proteomes" id="UP000256405"/>
    </source>
</evidence>
<dbReference type="Pfam" id="PF06835">
    <property type="entry name" value="LptC"/>
    <property type="match status" value="1"/>
</dbReference>
<dbReference type="InterPro" id="IPR026265">
    <property type="entry name" value="LptC"/>
</dbReference>
<dbReference type="RefSeq" id="WP_086541717.1">
    <property type="nucleotide sequence ID" value="NZ_MSSW01000031.1"/>
</dbReference>
<dbReference type="AlphaFoldDB" id="A0A3E0DP46"/>
<dbReference type="OrthoDB" id="9812080at2"/>
<evidence type="ECO:0000256" key="1">
    <source>
        <dbReference type="SAM" id="MobiDB-lite"/>
    </source>
</evidence>
<sequence length="192" mass="21909">MKTSLFSFLLLFIIAVTSSCREDADASALKVYDGPMKMTVNIHLLQSDSAIVRFDLKAPKQLEFANGNMEFPEGVEIQIFEKDGQLSTTIRADRGYLLNQENIFRGEGNVQVRNLIKDQKLQSEELFWDQRKKIIYTEKFVTVQDGETLFNGMGLEADETFTNYTLKNPRDSRILMPGEGVNESNKNKPLEK</sequence>
<accession>A0A3E0DP46</accession>
<dbReference type="NCBIfam" id="TIGR04409">
    <property type="entry name" value="LptC_YrbK"/>
    <property type="match status" value="1"/>
</dbReference>
<proteinExistence type="predicted"/>
<dbReference type="PROSITE" id="PS51257">
    <property type="entry name" value="PROKAR_LIPOPROTEIN"/>
    <property type="match status" value="1"/>
</dbReference>